<keyword evidence="3" id="KW-1185">Reference proteome</keyword>
<feature type="region of interest" description="Disordered" evidence="1">
    <location>
        <begin position="1"/>
        <end position="35"/>
    </location>
</feature>
<protein>
    <submittedName>
        <fullName evidence="2">Uncharacterized protein</fullName>
    </submittedName>
</protein>
<evidence type="ECO:0000313" key="2">
    <source>
        <dbReference type="EMBL" id="SEU21660.1"/>
    </source>
</evidence>
<gene>
    <name evidence="2" type="ORF">SAMN05443639_11034</name>
</gene>
<accession>A0A1I0KBP7</accession>
<evidence type="ECO:0000256" key="1">
    <source>
        <dbReference type="SAM" id="MobiDB-lite"/>
    </source>
</evidence>
<proteinExistence type="predicted"/>
<name>A0A1I0KBP7_9BACT</name>
<dbReference type="AlphaFoldDB" id="A0A1I0KBP7"/>
<organism evidence="2 3">
    <name type="scientific">Stigmatella erecta</name>
    <dbReference type="NCBI Taxonomy" id="83460"/>
    <lineage>
        <taxon>Bacteria</taxon>
        <taxon>Pseudomonadati</taxon>
        <taxon>Myxococcota</taxon>
        <taxon>Myxococcia</taxon>
        <taxon>Myxococcales</taxon>
        <taxon>Cystobacterineae</taxon>
        <taxon>Archangiaceae</taxon>
        <taxon>Stigmatella</taxon>
    </lineage>
</organism>
<reference evidence="3" key="1">
    <citation type="submission" date="2016-10" db="EMBL/GenBank/DDBJ databases">
        <authorList>
            <person name="Varghese N."/>
            <person name="Submissions S."/>
        </authorList>
    </citation>
    <scope>NUCLEOTIDE SEQUENCE [LARGE SCALE GENOMIC DNA]</scope>
    <source>
        <strain evidence="3">DSM 16858</strain>
    </source>
</reference>
<dbReference type="Proteomes" id="UP000199181">
    <property type="component" value="Unassembled WGS sequence"/>
</dbReference>
<evidence type="ECO:0000313" key="3">
    <source>
        <dbReference type="Proteomes" id="UP000199181"/>
    </source>
</evidence>
<dbReference type="EMBL" id="FOIJ01000010">
    <property type="protein sequence ID" value="SEU21660.1"/>
    <property type="molecule type" value="Genomic_DNA"/>
</dbReference>
<sequence>MEVSPGGTAREQPWRGDARKLAAMKQSPRAPPCQM</sequence>